<dbReference type="eggNOG" id="COG0463">
    <property type="taxonomic scope" value="Bacteria"/>
</dbReference>
<dbReference type="GO" id="GO:0016757">
    <property type="term" value="F:glycosyltransferase activity"/>
    <property type="evidence" value="ECO:0007669"/>
    <property type="project" value="UniProtKB-KW"/>
</dbReference>
<organism evidence="2 3">
    <name type="scientific">Herbaspirillum seropedicae (strain SmR1)</name>
    <dbReference type="NCBI Taxonomy" id="757424"/>
    <lineage>
        <taxon>Bacteria</taxon>
        <taxon>Pseudomonadati</taxon>
        <taxon>Pseudomonadota</taxon>
        <taxon>Betaproteobacteria</taxon>
        <taxon>Burkholderiales</taxon>
        <taxon>Oxalobacteraceae</taxon>
        <taxon>Herbaspirillum</taxon>
    </lineage>
</organism>
<gene>
    <name evidence="2" type="primary">epsJ</name>
    <name evidence="2" type="ordered locus">Hsero_2006</name>
</gene>
<evidence type="ECO:0000259" key="1">
    <source>
        <dbReference type="Pfam" id="PF00535"/>
    </source>
</evidence>
<dbReference type="GeneID" id="29389638"/>
<reference evidence="2 3" key="1">
    <citation type="submission" date="2010-04" db="EMBL/GenBank/DDBJ databases">
        <title>The genome of Herbaspirillum seropedicae SmR1, an endophytic, nitrogen-fixing, plant-growth promoting beta-Proteobacteria.</title>
        <authorList>
            <person name="Pedrosa F.O."/>
            <person name="Monteiro R.A."/>
            <person name="Wassem R."/>
            <person name="Cruz L.M."/>
            <person name="Ayub R.A."/>
            <person name="Colauto N.B."/>
            <person name="Fernandez M.A."/>
            <person name="Fungaro M.H.P."/>
            <person name="Grisard E.C."/>
            <person name="Hungria M."/>
            <person name="Madeira H.M.F."/>
            <person name="Nodari R.O."/>
            <person name="Osaku C.A."/>
            <person name="Petzl-Erler M.L."/>
            <person name="Terenzi H."/>
            <person name="Vieira L.G.E."/>
            <person name="Almeida M.I.M."/>
            <person name="Alves L.R."/>
            <person name="Arantes O.M.N."/>
            <person name="Balsanelli E."/>
            <person name="Barcellos F.G."/>
            <person name="Baura V.A."/>
            <person name="Binde D.R."/>
            <person name="Campo R.J."/>
            <person name="Chubatsu L.S."/>
            <person name="Chueire L.M.O."/>
            <person name="Ciferri R.R."/>
            <person name="Correa L.C."/>
            <person name="da Conceicao Silva J.L."/>
            <person name="Dabul A.N.G."/>
            <person name="Dambros B.P."/>
            <person name="Faoro H."/>
            <person name="Favetti A."/>
            <person name="Friedermann G."/>
            <person name="Furlaneto M.C."/>
            <person name="Gasques L.S."/>
            <person name="Gimenes C.C.T."/>
            <person name="Gioppo N.M.R."/>
            <person name="Glienke-Blanco C."/>
            <person name="Godoy L.P."/>
            <person name="Guerra M.P."/>
            <person name="Karp S."/>
            <person name="Kava-Cordeiro V."/>
            <person name="Margarido V.P."/>
            <person name="Mathioni S.M."/>
            <person name="Menck-Soares M.A."/>
            <person name="Murace N.K."/>
            <person name="Nicolas M.F."/>
            <person name="Oliveira C.E.C."/>
            <person name="Pagnan N.A.B."/>
            <person name="Pamphile J.A."/>
            <person name="Patussi E.V."/>
            <person name="Pereira L.F.P."/>
            <person name="Pereira-Ferrari L."/>
            <person name="Pinto F.G.S."/>
            <person name="Precoma C."/>
            <person name="Prioli A.J."/>
            <person name="Prioli S.M.A.P."/>
            <person name="Raittz R.T."/>
            <person name="Ramos H.J.O."/>
            <person name="Ribeiro E.M.S.F."/>
            <person name="Rigo L.U."/>
            <person name="Rocha C.L.M.S.C."/>
            <person name="Rocha S.N."/>
            <person name="Santos K."/>
            <person name="Satori D."/>
            <person name="Silva A.G."/>
            <person name="Simao R.C.G."/>
            <person name="Soares M.A.M."/>
            <person name="Souza E.M."/>
            <person name="Steffens M.B.R."/>
            <person name="Steindel M."/>
            <person name="Tadra-Sfeir M.Z."/>
            <person name="Takahashi E.K."/>
            <person name="Torres R.A."/>
            <person name="Valle J.S."/>
            <person name="Vernal J.I."/>
            <person name="Vilas-Boas L.A."/>
            <person name="Watanabe M.A.E."/>
            <person name="Weiss V.A."/>
            <person name="Yates M.A."/>
            <person name="Souza E.M."/>
        </authorList>
    </citation>
    <scope>NUCLEOTIDE SEQUENCE [LARGE SCALE GENOMIC DNA]</scope>
    <source>
        <strain evidence="2 3">SmR1</strain>
    </source>
</reference>
<dbReference type="EMBL" id="CP002039">
    <property type="protein sequence ID" value="ADJ63507.1"/>
    <property type="molecule type" value="Genomic_DNA"/>
</dbReference>
<accession>D8ISG3</accession>
<dbReference type="AlphaFoldDB" id="D8ISG3"/>
<protein>
    <submittedName>
        <fullName evidence="2">Beta-1,4-galactosyltransferase protein</fullName>
    </submittedName>
</protein>
<dbReference type="Proteomes" id="UP000000329">
    <property type="component" value="Chromosome"/>
</dbReference>
<keyword evidence="2" id="KW-0328">Glycosyltransferase</keyword>
<evidence type="ECO:0000313" key="3">
    <source>
        <dbReference type="Proteomes" id="UP000000329"/>
    </source>
</evidence>
<keyword evidence="3" id="KW-1185">Reference proteome</keyword>
<dbReference type="PANTHER" id="PTHR43685">
    <property type="entry name" value="GLYCOSYLTRANSFERASE"/>
    <property type="match status" value="1"/>
</dbReference>
<dbReference type="SUPFAM" id="SSF53448">
    <property type="entry name" value="Nucleotide-diphospho-sugar transferases"/>
    <property type="match status" value="1"/>
</dbReference>
<dbReference type="Pfam" id="PF00535">
    <property type="entry name" value="Glycos_transf_2"/>
    <property type="match status" value="1"/>
</dbReference>
<feature type="domain" description="Glycosyltransferase 2-like" evidence="1">
    <location>
        <begin position="6"/>
        <end position="114"/>
    </location>
</feature>
<dbReference type="InterPro" id="IPR001173">
    <property type="entry name" value="Glyco_trans_2-like"/>
</dbReference>
<dbReference type="PANTHER" id="PTHR43685:SF11">
    <property type="entry name" value="GLYCOSYLTRANSFERASE TAGX-RELATED"/>
    <property type="match status" value="1"/>
</dbReference>
<dbReference type="CAZy" id="GT2">
    <property type="family name" value="Glycosyltransferase Family 2"/>
</dbReference>
<name>D8ISG3_HERSS</name>
<evidence type="ECO:0000313" key="2">
    <source>
        <dbReference type="EMBL" id="ADJ63507.1"/>
    </source>
</evidence>
<dbReference type="OrthoDB" id="9781367at2"/>
<dbReference type="KEGG" id="hse:Hsero_2006"/>
<dbReference type="HOGENOM" id="CLU_025996_0_5_4"/>
<keyword evidence="2" id="KW-0808">Transferase</keyword>
<dbReference type="STRING" id="757424.Hsero_2006"/>
<proteinExistence type="predicted"/>
<dbReference type="CDD" id="cd00761">
    <property type="entry name" value="Glyco_tranf_GTA_type"/>
    <property type="match status" value="1"/>
</dbReference>
<sequence>MNDLVTIYVPTKNRLGLLTRALNSVLAQSYRPLELIVVSDGATDGTCDYVNQLRGQHSDIQVKLIHNEQSQGACAARNLAIQAATGRFITGIDDDDVFMPDRIERFVRQWHALEEKGESFSCLFDRRIVNAGGSVMLWDLDARVDLPAILETNAIGNQVFTTPERLVEIGMFDAAMPAWQDWETWVRLVRTFGPAVSICSNTYLMDISHEFERITLKSPERIISAAQLFYDRHCQRRNMAGLLRSLAGYQQIKLSASDFFTMLGGGRSHAKFAVKQLKYGKYKASLAPTLHAGGK</sequence>
<dbReference type="Gene3D" id="3.90.550.10">
    <property type="entry name" value="Spore Coat Polysaccharide Biosynthesis Protein SpsA, Chain A"/>
    <property type="match status" value="1"/>
</dbReference>
<dbReference type="InterPro" id="IPR050834">
    <property type="entry name" value="Glycosyltransf_2"/>
</dbReference>
<dbReference type="RefSeq" id="WP_013233994.1">
    <property type="nucleotide sequence ID" value="NC_014323.1"/>
</dbReference>
<dbReference type="InterPro" id="IPR029044">
    <property type="entry name" value="Nucleotide-diphossugar_trans"/>
</dbReference>